<evidence type="ECO:0000313" key="2">
    <source>
        <dbReference type="Proteomes" id="UP001241377"/>
    </source>
</evidence>
<gene>
    <name evidence="1" type="ORF">QFC19_008034</name>
</gene>
<protein>
    <submittedName>
        <fullName evidence="1">Uncharacterized protein</fullName>
    </submittedName>
</protein>
<dbReference type="EMBL" id="JASBWR010000114">
    <property type="protein sequence ID" value="KAJ9094183.1"/>
    <property type="molecule type" value="Genomic_DNA"/>
</dbReference>
<keyword evidence="2" id="KW-1185">Reference proteome</keyword>
<name>A0ACC2V4Z6_9TREE</name>
<comment type="caution">
    <text evidence="1">The sequence shown here is derived from an EMBL/GenBank/DDBJ whole genome shotgun (WGS) entry which is preliminary data.</text>
</comment>
<proteinExistence type="predicted"/>
<organism evidence="1 2">
    <name type="scientific">Naganishia cerealis</name>
    <dbReference type="NCBI Taxonomy" id="610337"/>
    <lineage>
        <taxon>Eukaryota</taxon>
        <taxon>Fungi</taxon>
        <taxon>Dikarya</taxon>
        <taxon>Basidiomycota</taxon>
        <taxon>Agaricomycotina</taxon>
        <taxon>Tremellomycetes</taxon>
        <taxon>Filobasidiales</taxon>
        <taxon>Filobasidiaceae</taxon>
        <taxon>Naganishia</taxon>
    </lineage>
</organism>
<accession>A0ACC2V4Z6</accession>
<sequence length="345" mass="39354">MSSLPAPLWQTLRTRCTNLEYLDGFGFSLNAESQSGEAFIQHMFGFRKLRRLTTSVVWLPPTFIPEVRRPMLLTEEEKRQCGLLGCECKQRFANLVSLRTPLVQWDNLLVEALLIADLPNLRNLQLGMWESETVFRFLERHGSKLVSVDLLLCRWSTWPSMGESHRQSTLVRLPQRFQIEHILERCPSLRTITLHQNEALHALIRRAPMSRVQSHLDTLRLGSNDDGSYAAMLEYQPPNEVSFAFMNLEELERTQEQLSTTNWKSLFPHLREIVVYWSPPSSSSSSEAVDGADEEKQASSNRTVKESYGKVLSSAEVVPSIQAWQDTLGKQGITLSIQGPPLETE</sequence>
<evidence type="ECO:0000313" key="1">
    <source>
        <dbReference type="EMBL" id="KAJ9094183.1"/>
    </source>
</evidence>
<dbReference type="Proteomes" id="UP001241377">
    <property type="component" value="Unassembled WGS sequence"/>
</dbReference>
<reference evidence="1" key="1">
    <citation type="submission" date="2023-04" db="EMBL/GenBank/DDBJ databases">
        <title>Draft Genome sequencing of Naganishia species isolated from polar environments using Oxford Nanopore Technology.</title>
        <authorList>
            <person name="Leo P."/>
            <person name="Venkateswaran K."/>
        </authorList>
    </citation>
    <scope>NUCLEOTIDE SEQUENCE</scope>
    <source>
        <strain evidence="1">MNA-CCFEE 5261</strain>
    </source>
</reference>